<sequence length="647" mass="74034">MITILRLLLFFAITMGYDAFFRNGLKMNRRLTWVFTFAFITLVLHLGSLVGEMLETVYALSAVGCLLSLYYLWSIWKKKVKVRRLDYICIGMIFYLLLFGMTLWNSPILHYDNFTHWATIVKFFHINNALPTQYDTIISYYTYPVGSSLFIYFFTTIVGFSEGSMLVGQFFLIASCLYAMFGALRDERRVLMVAMVFASFVVFNTFNVAIRLNNLLVDFLLPALALAAIAGCFAYRNRFWMMSLHTAVVLGLLSIVKVSGLFFVLLALVVYIACVVRLLVRKRARLKALIMMVTTIFASFLPFIIWQKHVSNNFPNAASAKHAVSMADLGKILTGHVSGGVPEKIIKLFIKSVFDVTSLSTQGIIIINVILLVAFIILGIRLKHKKDVLLTWLFIDISIVTYYISILLMYLTAMPTDEALQLAGFERYASSMVIFAFGYMVMALAWVMDKCLYEQILSKRNAKSYKTLLNKRLYQYATLVLAIYAVGMLLSENNSIVFNNNQETNKVSKELHKLTGNNMDSSKKRILVVTADKEHVDSFFVQYASRYYLWDVNVDARENFVQADKEFLELMKSYSNNATSYYLWNENIEARDDFTFTDKDFIAMLKTYDEVVILDDHYTFNALTKKLFGRTYAPGVYKTSDILAGKG</sequence>
<feature type="transmembrane region" description="Helical" evidence="1">
    <location>
        <begin position="287"/>
        <end position="306"/>
    </location>
</feature>
<feature type="transmembrane region" description="Helical" evidence="1">
    <location>
        <begin position="85"/>
        <end position="104"/>
    </location>
</feature>
<evidence type="ECO:0000313" key="3">
    <source>
        <dbReference type="EMBL" id="SFL26043.1"/>
    </source>
</evidence>
<feature type="transmembrane region" description="Helical" evidence="1">
    <location>
        <begin position="190"/>
        <end position="210"/>
    </location>
</feature>
<evidence type="ECO:0000313" key="4">
    <source>
        <dbReference type="Proteomes" id="UP000029382"/>
    </source>
</evidence>
<feature type="transmembrane region" description="Helical" evidence="1">
    <location>
        <begin position="262"/>
        <end position="280"/>
    </location>
</feature>
<dbReference type="AlphaFoldDB" id="A0A091BTI2"/>
<keyword evidence="1" id="KW-0812">Transmembrane</keyword>
<feature type="transmembrane region" description="Helical" evidence="1">
    <location>
        <begin position="432"/>
        <end position="452"/>
    </location>
</feature>
<feature type="transmembrane region" description="Helical" evidence="1">
    <location>
        <begin position="149"/>
        <end position="178"/>
    </location>
</feature>
<keyword evidence="1" id="KW-0472">Membrane</keyword>
<feature type="transmembrane region" description="Helical" evidence="1">
    <location>
        <begin position="216"/>
        <end position="234"/>
    </location>
</feature>
<dbReference type="RefSeq" id="WP_039695958.1">
    <property type="nucleotide sequence ID" value="NZ_AUZH01000001.1"/>
</dbReference>
<evidence type="ECO:0000256" key="1">
    <source>
        <dbReference type="SAM" id="Phobius"/>
    </source>
</evidence>
<comment type="caution">
    <text evidence="2">The sequence shown here is derived from an EMBL/GenBank/DDBJ whole genome shotgun (WGS) entry which is preliminary data.</text>
</comment>
<keyword evidence="5" id="KW-1185">Reference proteome</keyword>
<feature type="transmembrane region" description="Helical" evidence="1">
    <location>
        <begin position="6"/>
        <end position="25"/>
    </location>
</feature>
<protein>
    <submittedName>
        <fullName evidence="2">Membrane protein</fullName>
    </submittedName>
</protein>
<feature type="transmembrane region" description="Helical" evidence="1">
    <location>
        <begin position="56"/>
        <end position="73"/>
    </location>
</feature>
<feature type="transmembrane region" description="Helical" evidence="1">
    <location>
        <begin position="239"/>
        <end position="256"/>
    </location>
</feature>
<name>A0A091BTI2_STREI</name>
<dbReference type="EMBL" id="AUZH01000001">
    <property type="protein sequence ID" value="KFN88946.1"/>
    <property type="molecule type" value="Genomic_DNA"/>
</dbReference>
<feature type="transmembrane region" description="Helical" evidence="1">
    <location>
        <begin position="389"/>
        <end position="412"/>
    </location>
</feature>
<dbReference type="Proteomes" id="UP000029382">
    <property type="component" value="Unassembled WGS sequence"/>
</dbReference>
<evidence type="ECO:0000313" key="5">
    <source>
        <dbReference type="Proteomes" id="UP000182793"/>
    </source>
</evidence>
<gene>
    <name evidence="2" type="ORF">H702_00585</name>
    <name evidence="3" type="ORF">SAMN02910290_01112</name>
</gene>
<keyword evidence="1" id="KW-1133">Transmembrane helix</keyword>
<accession>A0A091BTI2</accession>
<feature type="transmembrane region" description="Helical" evidence="1">
    <location>
        <begin position="32"/>
        <end position="50"/>
    </location>
</feature>
<feature type="transmembrane region" description="Helical" evidence="1">
    <location>
        <begin position="473"/>
        <end position="491"/>
    </location>
</feature>
<organism evidence="2 4">
    <name type="scientific">Streptococcus equinus JB1</name>
    <dbReference type="NCBI Taxonomy" id="1294274"/>
    <lineage>
        <taxon>Bacteria</taxon>
        <taxon>Bacillati</taxon>
        <taxon>Bacillota</taxon>
        <taxon>Bacilli</taxon>
        <taxon>Lactobacillales</taxon>
        <taxon>Streptococcaceae</taxon>
        <taxon>Streptococcus</taxon>
    </lineage>
</organism>
<reference evidence="2 4" key="1">
    <citation type="journal article" date="2014" name="Genome Announc.">
        <title>Draft Genome Sequences of Streptococcus bovis Strains ATCC 33317 and JB1.</title>
        <authorList>
            <person name="Benahmed F.H."/>
            <person name="Gopinath G.R."/>
            <person name="Harbottle H."/>
            <person name="Cotta M.A."/>
            <person name="Luo Y."/>
            <person name="Henderson C."/>
            <person name="Teri P."/>
            <person name="Soppet D."/>
            <person name="Rasmussen M."/>
            <person name="Whitehead T.R."/>
            <person name="Davidson M."/>
        </authorList>
    </citation>
    <scope>NUCLEOTIDE SEQUENCE [LARGE SCALE GENOMIC DNA]</scope>
    <source>
        <strain evidence="2 4">JB1</strain>
    </source>
</reference>
<reference evidence="3 5" key="2">
    <citation type="submission" date="2016-10" db="EMBL/GenBank/DDBJ databases">
        <authorList>
            <person name="Varghese N."/>
            <person name="Submissions S."/>
        </authorList>
    </citation>
    <scope>NUCLEOTIDE SEQUENCE [LARGE SCALE GENOMIC DNA]</scope>
    <source>
        <strain evidence="3 5">JB1</strain>
    </source>
</reference>
<dbReference type="Proteomes" id="UP000182793">
    <property type="component" value="Unassembled WGS sequence"/>
</dbReference>
<dbReference type="EMBL" id="FOTG01000005">
    <property type="protein sequence ID" value="SFL26043.1"/>
    <property type="molecule type" value="Genomic_DNA"/>
</dbReference>
<proteinExistence type="predicted"/>
<feature type="transmembrane region" description="Helical" evidence="1">
    <location>
        <begin position="363"/>
        <end position="382"/>
    </location>
</feature>
<evidence type="ECO:0000313" key="2">
    <source>
        <dbReference type="EMBL" id="KFN88946.1"/>
    </source>
</evidence>